<accession>A0ABP7Z707</accession>
<reference evidence="2" key="1">
    <citation type="journal article" date="2019" name="Int. J. Syst. Evol. Microbiol.">
        <title>The Global Catalogue of Microorganisms (GCM) 10K type strain sequencing project: providing services to taxonomists for standard genome sequencing and annotation.</title>
        <authorList>
            <consortium name="The Broad Institute Genomics Platform"/>
            <consortium name="The Broad Institute Genome Sequencing Center for Infectious Disease"/>
            <person name="Wu L."/>
            <person name="Ma J."/>
        </authorList>
    </citation>
    <scope>NUCLEOTIDE SEQUENCE [LARGE SCALE GENOMIC DNA]</scope>
    <source>
        <strain evidence="2">JCM 16704</strain>
    </source>
</reference>
<dbReference type="Proteomes" id="UP001500101">
    <property type="component" value="Unassembled WGS sequence"/>
</dbReference>
<keyword evidence="2" id="KW-1185">Reference proteome</keyword>
<evidence type="ECO:0000313" key="1">
    <source>
        <dbReference type="EMBL" id="GAA4146727.1"/>
    </source>
</evidence>
<dbReference type="EMBL" id="BAAAZI010000012">
    <property type="protein sequence ID" value="GAA4146727.1"/>
    <property type="molecule type" value="Genomic_DNA"/>
</dbReference>
<evidence type="ECO:0000313" key="2">
    <source>
        <dbReference type="Proteomes" id="UP001500101"/>
    </source>
</evidence>
<name>A0ABP7Z707_9SPHI</name>
<dbReference type="RefSeq" id="WP_344675800.1">
    <property type="nucleotide sequence ID" value="NZ_BAAAZI010000012.1"/>
</dbReference>
<gene>
    <name evidence="1" type="ORF">GCM10022216_32010</name>
</gene>
<dbReference type="Pfam" id="PF19781">
    <property type="entry name" value="DUF6266"/>
    <property type="match status" value="1"/>
</dbReference>
<comment type="caution">
    <text evidence="1">The sequence shown here is derived from an EMBL/GenBank/DDBJ whole genome shotgun (WGS) entry which is preliminary data.</text>
</comment>
<organism evidence="1 2">
    <name type="scientific">Sphingobacterium kyonggiense</name>
    <dbReference type="NCBI Taxonomy" id="714075"/>
    <lineage>
        <taxon>Bacteria</taxon>
        <taxon>Pseudomonadati</taxon>
        <taxon>Bacteroidota</taxon>
        <taxon>Sphingobacteriia</taxon>
        <taxon>Sphingobacteriales</taxon>
        <taxon>Sphingobacteriaceae</taxon>
        <taxon>Sphingobacterium</taxon>
    </lineage>
</organism>
<proteinExistence type="predicted"/>
<protein>
    <submittedName>
        <fullName evidence="1">Uncharacterized protein</fullName>
    </submittedName>
</protein>
<dbReference type="InterPro" id="IPR046233">
    <property type="entry name" value="DUF6266"/>
</dbReference>
<sequence length="219" mass="24669">MGVIHQGILGGFHGKTGSVVGSSWRGIQVIRGLPKRIKRKASAKQLVQRQKFHYVSKTLKQLDSLLNFGFPDRPLSRSTNYAEAVQHLLLAGLSGQFPSFRVNFSNFSISEGPLRTLGNLKWERSGAKKVKLIWEHRPFIGRNDEEDGLVIVLYHIGKNRFEFYQGGKRKDESFEIDVPTDMQNASISGWAFVRDEATDVNSDSMYLADLEPFTAPKTV</sequence>